<reference evidence="2" key="2">
    <citation type="journal article" date="2023" name="Science">
        <title>Genomic signatures of disease resistance in endangered staghorn corals.</title>
        <authorList>
            <person name="Vollmer S.V."/>
            <person name="Selwyn J.D."/>
            <person name="Despard B.A."/>
            <person name="Roesel C.L."/>
        </authorList>
    </citation>
    <scope>NUCLEOTIDE SEQUENCE</scope>
    <source>
        <strain evidence="2">K2</strain>
    </source>
</reference>
<keyword evidence="3" id="KW-1185">Reference proteome</keyword>
<protein>
    <recommendedName>
        <fullName evidence="4">Transposase</fullName>
    </recommendedName>
</protein>
<gene>
    <name evidence="2" type="ORF">P5673_007738</name>
</gene>
<comment type="caution">
    <text evidence="2">The sequence shown here is derived from an EMBL/GenBank/DDBJ whole genome shotgun (WGS) entry which is preliminary data.</text>
</comment>
<dbReference type="AlphaFoldDB" id="A0AAD9QUR2"/>
<accession>A0AAD9QUR2</accession>
<evidence type="ECO:0000256" key="1">
    <source>
        <dbReference type="SAM" id="MobiDB-lite"/>
    </source>
</evidence>
<dbReference type="EMBL" id="JARQWQ010000013">
    <property type="protein sequence ID" value="KAK2567854.1"/>
    <property type="molecule type" value="Genomic_DNA"/>
</dbReference>
<name>A0AAD9QUR2_ACRCE</name>
<organism evidence="2 3">
    <name type="scientific">Acropora cervicornis</name>
    <name type="common">Staghorn coral</name>
    <dbReference type="NCBI Taxonomy" id="6130"/>
    <lineage>
        <taxon>Eukaryota</taxon>
        <taxon>Metazoa</taxon>
        <taxon>Cnidaria</taxon>
        <taxon>Anthozoa</taxon>
        <taxon>Hexacorallia</taxon>
        <taxon>Scleractinia</taxon>
        <taxon>Astrocoeniina</taxon>
        <taxon>Acroporidae</taxon>
        <taxon>Acropora</taxon>
    </lineage>
</organism>
<reference evidence="2" key="1">
    <citation type="journal article" date="2023" name="G3 (Bethesda)">
        <title>Whole genome assembly and annotation of the endangered Caribbean coral Acropora cervicornis.</title>
        <authorList>
            <person name="Selwyn J.D."/>
            <person name="Vollmer S.V."/>
        </authorList>
    </citation>
    <scope>NUCLEOTIDE SEQUENCE</scope>
    <source>
        <strain evidence="2">K2</strain>
    </source>
</reference>
<feature type="compositionally biased region" description="Low complexity" evidence="1">
    <location>
        <begin position="349"/>
        <end position="366"/>
    </location>
</feature>
<feature type="region of interest" description="Disordered" evidence="1">
    <location>
        <begin position="348"/>
        <end position="390"/>
    </location>
</feature>
<dbReference type="PANTHER" id="PTHR31751">
    <property type="entry name" value="SI:CH211-108C17.2-RELATED-RELATED"/>
    <property type="match status" value="1"/>
</dbReference>
<proteinExistence type="predicted"/>
<dbReference type="Proteomes" id="UP001249851">
    <property type="component" value="Unassembled WGS sequence"/>
</dbReference>
<evidence type="ECO:0000313" key="2">
    <source>
        <dbReference type="EMBL" id="KAK2567854.1"/>
    </source>
</evidence>
<evidence type="ECO:0008006" key="4">
    <source>
        <dbReference type="Google" id="ProtNLM"/>
    </source>
</evidence>
<sequence length="390" mass="44603">MAGASISKTLLIFRHMGLSVYAARTYFRHQRDFLFPVILHYWEIYRENLVKKLKTLKDVVWTGDGRFDSMGHSAKYGAYTMLSTTIIEIVHFEVVQANETSGSQQTELEGCKRSFAFLKQLGLTVPVFISDRHRGIGKWIRESCSGTKHYFDIWHVARSITKRLLKGSKEKGCEIIACWIKGIQKHLYWCATSTKGGFGSLIAAKWTSFLRHVANKHTEHPNPLYTNSNHGELEQRKWIKIETQIGENGQYLRECYPKYKLGEEVVRDVKIPPTYGYVDEMKKLLFSLSRAVMKEKFTECSSKAPTSLASQFPDRVGRTEAVEAYNKRIKQNTNTQLFPTGEEQNALLKATQESQSSQSKSTRKATNTCRTCKQPMRGHSKAKCQQNAGY</sequence>
<evidence type="ECO:0000313" key="3">
    <source>
        <dbReference type="Proteomes" id="UP001249851"/>
    </source>
</evidence>
<dbReference type="PANTHER" id="PTHR31751:SF42">
    <property type="entry name" value="PROTEIN CBG10204"/>
    <property type="match status" value="1"/>
</dbReference>